<feature type="chain" id="PRO_5038828957" evidence="1">
    <location>
        <begin position="23"/>
        <end position="171"/>
    </location>
</feature>
<keyword evidence="1" id="KW-0732">Signal</keyword>
<protein>
    <submittedName>
        <fullName evidence="2">Uncharacterized protein</fullName>
    </submittedName>
</protein>
<proteinExistence type="predicted"/>
<dbReference type="RefSeq" id="WP_089108000.1">
    <property type="nucleotide sequence ID" value="NZ_BCMF01000001.1"/>
</dbReference>
<sequence precursor="true">MKKRLMTAGVLFAGLGMTGVGASASSYGTTAKSVRGTWYWTTGHYRGVTAGQQVTFTTNKVYWHPFPSGTGNFGYLPKISKVHGWYRINLGTAAKLSKNKNQALRASGWTKSDYMYFRKATHKVNGKTQAVLLWNVTGSKLKSAMIMTHHKTMLHKGQQTVSVKANGSYHY</sequence>
<keyword evidence="3" id="KW-1185">Reference proteome</keyword>
<dbReference type="Proteomes" id="UP000198374">
    <property type="component" value="Unassembled WGS sequence"/>
</dbReference>
<feature type="signal peptide" evidence="1">
    <location>
        <begin position="1"/>
        <end position="22"/>
    </location>
</feature>
<dbReference type="OrthoDB" id="2289838at2"/>
<reference evidence="2 3" key="1">
    <citation type="submission" date="2015-11" db="EMBL/GenBank/DDBJ databases">
        <title>Draft genome sequences of new species of the genus Lactobacillus isolated from orchardgrass silage.</title>
        <authorList>
            <person name="Tohno M."/>
            <person name="Tanizawa Y."/>
            <person name="Arita M."/>
        </authorList>
    </citation>
    <scope>NUCLEOTIDE SEQUENCE [LARGE SCALE GENOMIC DNA]</scope>
    <source>
        <strain evidence="2 3">IWT30</strain>
    </source>
</reference>
<gene>
    <name evidence="2" type="ORF">IWT30_00104</name>
</gene>
<evidence type="ECO:0000313" key="2">
    <source>
        <dbReference type="EMBL" id="GAW98161.1"/>
    </source>
</evidence>
<evidence type="ECO:0000256" key="1">
    <source>
        <dbReference type="SAM" id="SignalP"/>
    </source>
</evidence>
<name>A0A1Z5I992_9LACO</name>
<comment type="caution">
    <text evidence="2">The sequence shown here is derived from an EMBL/GenBank/DDBJ whole genome shotgun (WGS) entry which is preliminary data.</text>
</comment>
<evidence type="ECO:0000313" key="3">
    <source>
        <dbReference type="Proteomes" id="UP000198374"/>
    </source>
</evidence>
<dbReference type="EMBL" id="BCMF01000001">
    <property type="protein sequence ID" value="GAW98161.1"/>
    <property type="molecule type" value="Genomic_DNA"/>
</dbReference>
<accession>A0A1Z5I992</accession>
<organism evidence="2 3">
    <name type="scientific">Secundilactobacillus mixtipabuli</name>
    <dbReference type="NCBI Taxonomy" id="1435342"/>
    <lineage>
        <taxon>Bacteria</taxon>
        <taxon>Bacillati</taxon>
        <taxon>Bacillota</taxon>
        <taxon>Bacilli</taxon>
        <taxon>Lactobacillales</taxon>
        <taxon>Lactobacillaceae</taxon>
        <taxon>Secundilactobacillus</taxon>
    </lineage>
</organism>
<dbReference type="AlphaFoldDB" id="A0A1Z5I992"/>